<comment type="caution">
    <text evidence="10">The sequence shown here is derived from an EMBL/GenBank/DDBJ whole genome shotgun (WGS) entry which is preliminary data.</text>
</comment>
<organism evidence="10 11">
    <name type="scientific">Candidatus Parabacteroides intestinigallinarum</name>
    <dbReference type="NCBI Taxonomy" id="2838722"/>
    <lineage>
        <taxon>Bacteria</taxon>
        <taxon>Pseudomonadati</taxon>
        <taxon>Bacteroidota</taxon>
        <taxon>Bacteroidia</taxon>
        <taxon>Bacteroidales</taxon>
        <taxon>Tannerellaceae</taxon>
        <taxon>Parabacteroides</taxon>
    </lineage>
</organism>
<feature type="binding site" evidence="4">
    <location>
        <begin position="114"/>
        <end position="116"/>
    </location>
    <ligand>
        <name>GTP</name>
        <dbReference type="ChEBI" id="CHEBI:37565"/>
    </ligand>
</feature>
<evidence type="ECO:0000259" key="9">
    <source>
        <dbReference type="SMART" id="SM00865"/>
    </source>
</evidence>
<dbReference type="Pfam" id="PF00091">
    <property type="entry name" value="Tubulin"/>
    <property type="match status" value="1"/>
</dbReference>
<dbReference type="PROSITE" id="PS01135">
    <property type="entry name" value="FTSZ_2"/>
    <property type="match status" value="1"/>
</dbReference>
<feature type="binding site" evidence="4">
    <location>
        <position position="191"/>
    </location>
    <ligand>
        <name>GTP</name>
        <dbReference type="ChEBI" id="CHEBI:37565"/>
    </ligand>
</feature>
<feature type="domain" description="Tubulin/FtsZ GTPase" evidence="8">
    <location>
        <begin position="18"/>
        <end position="209"/>
    </location>
</feature>
<dbReference type="InterPro" id="IPR045061">
    <property type="entry name" value="FtsZ/CetZ"/>
</dbReference>
<dbReference type="InterPro" id="IPR024757">
    <property type="entry name" value="FtsZ_C"/>
</dbReference>
<dbReference type="AlphaFoldDB" id="A0A9D1XPW0"/>
<dbReference type="PANTHER" id="PTHR30314">
    <property type="entry name" value="CELL DIVISION PROTEIN FTSZ-RELATED"/>
    <property type="match status" value="1"/>
</dbReference>
<dbReference type="PANTHER" id="PTHR30314:SF3">
    <property type="entry name" value="MITOCHONDRIAL DIVISION PROTEIN FSZA"/>
    <property type="match status" value="1"/>
</dbReference>
<keyword evidence="4" id="KW-0963">Cytoplasm</keyword>
<evidence type="ECO:0000256" key="7">
    <source>
        <dbReference type="SAM" id="MobiDB-lite"/>
    </source>
</evidence>
<evidence type="ECO:0000256" key="4">
    <source>
        <dbReference type="HAMAP-Rule" id="MF_00909"/>
    </source>
</evidence>
<proteinExistence type="inferred from homology"/>
<dbReference type="InterPro" id="IPR008280">
    <property type="entry name" value="Tub_FtsZ_C"/>
</dbReference>
<dbReference type="GO" id="GO:0005737">
    <property type="term" value="C:cytoplasm"/>
    <property type="evidence" value="ECO:0007669"/>
    <property type="project" value="UniProtKB-SubCell"/>
</dbReference>
<reference evidence="10" key="2">
    <citation type="submission" date="2021-04" db="EMBL/GenBank/DDBJ databases">
        <authorList>
            <person name="Gilroy R."/>
        </authorList>
    </citation>
    <scope>NUCLEOTIDE SEQUENCE</scope>
    <source>
        <strain evidence="10">ChiHecec2B26-12326</strain>
    </source>
</reference>
<dbReference type="InterPro" id="IPR000158">
    <property type="entry name" value="Cell_div_FtsZ"/>
</dbReference>
<dbReference type="Pfam" id="PF12327">
    <property type="entry name" value="FtsZ_C"/>
    <property type="match status" value="1"/>
</dbReference>
<feature type="region of interest" description="Disordered" evidence="7">
    <location>
        <begin position="412"/>
        <end position="451"/>
    </location>
</feature>
<dbReference type="PRINTS" id="PR00423">
    <property type="entry name" value="CELLDVISFTSZ"/>
</dbReference>
<feature type="compositionally biased region" description="Basic and acidic residues" evidence="7">
    <location>
        <begin position="429"/>
        <end position="440"/>
    </location>
</feature>
<keyword evidence="4 6" id="KW-0132">Cell division</keyword>
<dbReference type="InterPro" id="IPR003008">
    <property type="entry name" value="Tubulin_FtsZ_GTPase"/>
</dbReference>
<dbReference type="SMART" id="SM00865">
    <property type="entry name" value="Tubulin_C"/>
    <property type="match status" value="1"/>
</dbReference>
<evidence type="ECO:0000313" key="11">
    <source>
        <dbReference type="Proteomes" id="UP000823847"/>
    </source>
</evidence>
<dbReference type="GO" id="GO:0043093">
    <property type="term" value="P:FtsZ-dependent cytokinesis"/>
    <property type="evidence" value="ECO:0007669"/>
    <property type="project" value="UniProtKB-UniRule"/>
</dbReference>
<evidence type="ECO:0000256" key="5">
    <source>
        <dbReference type="NCBIfam" id="TIGR00065"/>
    </source>
</evidence>
<dbReference type="InterPro" id="IPR018316">
    <property type="entry name" value="Tubulin/FtsZ_2-layer-sand-dom"/>
</dbReference>
<dbReference type="NCBIfam" id="TIGR00065">
    <property type="entry name" value="ftsZ"/>
    <property type="match status" value="1"/>
</dbReference>
<dbReference type="CDD" id="cd02201">
    <property type="entry name" value="FtsZ_type1"/>
    <property type="match status" value="1"/>
</dbReference>
<evidence type="ECO:0000256" key="2">
    <source>
        <dbReference type="ARBA" id="ARBA00022741"/>
    </source>
</evidence>
<comment type="similarity">
    <text evidence="1 4 6">Belongs to the FtsZ family.</text>
</comment>
<keyword evidence="3 4" id="KW-0342">GTP-binding</keyword>
<accession>A0A9D1XPW0</accession>
<evidence type="ECO:0000256" key="6">
    <source>
        <dbReference type="RuleBase" id="RU000631"/>
    </source>
</evidence>
<keyword evidence="2 4" id="KW-0547">Nucleotide-binding</keyword>
<dbReference type="GO" id="GO:0005525">
    <property type="term" value="F:GTP binding"/>
    <property type="evidence" value="ECO:0007669"/>
    <property type="project" value="UniProtKB-UniRule"/>
</dbReference>
<protein>
    <recommendedName>
        <fullName evidence="4 5">Cell division protein FtsZ</fullName>
    </recommendedName>
</protein>
<dbReference type="SUPFAM" id="SSF55307">
    <property type="entry name" value="Tubulin C-terminal domain-like"/>
    <property type="match status" value="1"/>
</dbReference>
<dbReference type="Gene3D" id="3.40.50.1440">
    <property type="entry name" value="Tubulin/FtsZ, GTPase domain"/>
    <property type="match status" value="1"/>
</dbReference>
<evidence type="ECO:0000256" key="3">
    <source>
        <dbReference type="ARBA" id="ARBA00023134"/>
    </source>
</evidence>
<feature type="binding site" evidence="4">
    <location>
        <begin position="26"/>
        <end position="30"/>
    </location>
    <ligand>
        <name>GTP</name>
        <dbReference type="ChEBI" id="CHEBI:37565"/>
    </ligand>
</feature>
<dbReference type="SMART" id="SM00864">
    <property type="entry name" value="Tubulin"/>
    <property type="match status" value="1"/>
</dbReference>
<dbReference type="HAMAP" id="MF_00909">
    <property type="entry name" value="FtsZ"/>
    <property type="match status" value="1"/>
</dbReference>
<evidence type="ECO:0000313" key="10">
    <source>
        <dbReference type="EMBL" id="HIX85085.1"/>
    </source>
</evidence>
<feature type="binding site" evidence="4">
    <location>
        <position position="149"/>
    </location>
    <ligand>
        <name>GTP</name>
        <dbReference type="ChEBI" id="CHEBI:37565"/>
    </ligand>
</feature>
<dbReference type="InterPro" id="IPR020805">
    <property type="entry name" value="Cell_div_FtsZ_CS"/>
</dbReference>
<dbReference type="GO" id="GO:0032153">
    <property type="term" value="C:cell division site"/>
    <property type="evidence" value="ECO:0007669"/>
    <property type="project" value="UniProtKB-UniRule"/>
</dbReference>
<dbReference type="GO" id="GO:0003924">
    <property type="term" value="F:GTPase activity"/>
    <property type="evidence" value="ECO:0007669"/>
    <property type="project" value="UniProtKB-UniRule"/>
</dbReference>
<keyword evidence="4 6" id="KW-0717">Septation</keyword>
<dbReference type="EMBL" id="DXEN01000004">
    <property type="protein sequence ID" value="HIX85085.1"/>
    <property type="molecule type" value="Genomic_DNA"/>
</dbReference>
<gene>
    <name evidence="4 10" type="primary">ftsZ</name>
    <name evidence="10" type="ORF">H9848_00510</name>
</gene>
<name>A0A9D1XPW0_9BACT</name>
<sequence>MDDTILNFNLPTNAEEKIIKAIGVGGGGGNAVSNMYMEGISDVSFALCNTDNQALRKSSVPNKLLIGTNTTGGLGAGDNPAKGEAAALESEAEIRSMLNDGTRMAFITAGMGGGTGTGAAPVIAKISKEMGILTVGIVTIPYLFEGRTKLVKAVKGVGRMAENVDSLVVINNQDLLGFENLSVPQANRKADETLTVSARSIAEIITTNLEQNVDFADVDTTMRGGGVALVSVGIGEGEGRLRKAIQQALDTTLANDKDKIYNARRVALVIYYSHENELMVNEMADVESFMDKFNTEYAIKWGHGYDDTLGDKIKITILATGFGLEDVLSEETVRYETEDDMLKAAERAAAEKEKREKENKMIERYYGTYGKSAGKSVILEQEELDNDPMIAVLEDNPAYNRDPRLVERVRSNASGRAMRLSAQPAAKQPEVELPRKETRKNTKGKNVISFK</sequence>
<dbReference type="GO" id="GO:0000917">
    <property type="term" value="P:division septum assembly"/>
    <property type="evidence" value="ECO:0007669"/>
    <property type="project" value="UniProtKB-KW"/>
</dbReference>
<reference evidence="10" key="1">
    <citation type="journal article" date="2021" name="PeerJ">
        <title>Extensive microbial diversity within the chicken gut microbiome revealed by metagenomics and culture.</title>
        <authorList>
            <person name="Gilroy R."/>
            <person name="Ravi A."/>
            <person name="Getino M."/>
            <person name="Pursley I."/>
            <person name="Horton D.L."/>
            <person name="Alikhan N.F."/>
            <person name="Baker D."/>
            <person name="Gharbi K."/>
            <person name="Hall N."/>
            <person name="Watson M."/>
            <person name="Adriaenssens E.M."/>
            <person name="Foster-Nyarko E."/>
            <person name="Jarju S."/>
            <person name="Secka A."/>
            <person name="Antonio M."/>
            <person name="Oren A."/>
            <person name="Chaudhuri R.R."/>
            <person name="La Ragione R."/>
            <person name="Hildebrand F."/>
            <person name="Pallen M.J."/>
        </authorList>
    </citation>
    <scope>NUCLEOTIDE SEQUENCE</scope>
    <source>
        <strain evidence="10">ChiHecec2B26-12326</strain>
    </source>
</reference>
<comment type="function">
    <text evidence="4 6">Essential cell division protein that forms a contractile ring structure (Z ring) at the future cell division site. The regulation of the ring assembly controls the timing and the location of cell division. One of the functions of the FtsZ ring is to recruit other cell division proteins to the septum to produce a new cell wall between the dividing cells. Binds GTP and shows GTPase activity.</text>
</comment>
<evidence type="ECO:0000256" key="1">
    <source>
        <dbReference type="ARBA" id="ARBA00009690"/>
    </source>
</evidence>
<keyword evidence="4 6" id="KW-0131">Cell cycle</keyword>
<dbReference type="SUPFAM" id="SSF52490">
    <property type="entry name" value="Tubulin nucleotide-binding domain-like"/>
    <property type="match status" value="1"/>
</dbReference>
<comment type="subcellular location">
    <subcellularLocation>
        <location evidence="4">Cytoplasm</location>
    </subcellularLocation>
    <text evidence="4">Assembles at midcell at the inner surface of the cytoplasmic membrane.</text>
</comment>
<dbReference type="GO" id="GO:0051258">
    <property type="term" value="P:protein polymerization"/>
    <property type="evidence" value="ECO:0007669"/>
    <property type="project" value="UniProtKB-UniRule"/>
</dbReference>
<evidence type="ECO:0000259" key="8">
    <source>
        <dbReference type="SMART" id="SM00864"/>
    </source>
</evidence>
<comment type="subunit">
    <text evidence="4">Homodimer. Polymerizes to form a dynamic ring structure in a strictly GTP-dependent manner. Interacts directly with several other division proteins.</text>
</comment>
<dbReference type="Proteomes" id="UP000823847">
    <property type="component" value="Unassembled WGS sequence"/>
</dbReference>
<feature type="binding site" evidence="4">
    <location>
        <position position="145"/>
    </location>
    <ligand>
        <name>GTP</name>
        <dbReference type="ChEBI" id="CHEBI:37565"/>
    </ligand>
</feature>
<dbReference type="InterPro" id="IPR036525">
    <property type="entry name" value="Tubulin/FtsZ_GTPase_sf"/>
</dbReference>
<feature type="domain" description="Tubulin/FtsZ 2-layer sandwich" evidence="9">
    <location>
        <begin position="212"/>
        <end position="331"/>
    </location>
</feature>